<reference evidence="2 3" key="1">
    <citation type="submission" date="2019-05" db="EMBL/GenBank/DDBJ databases">
        <title>Another draft genome of Portunus trituberculatus and its Hox gene families provides insights of decapod evolution.</title>
        <authorList>
            <person name="Jeong J.-H."/>
            <person name="Song I."/>
            <person name="Kim S."/>
            <person name="Choi T."/>
            <person name="Kim D."/>
            <person name="Ryu S."/>
            <person name="Kim W."/>
        </authorList>
    </citation>
    <scope>NUCLEOTIDE SEQUENCE [LARGE SCALE GENOMIC DNA]</scope>
    <source>
        <tissue evidence="2">Muscle</tissue>
    </source>
</reference>
<dbReference type="Proteomes" id="UP000324222">
    <property type="component" value="Unassembled WGS sequence"/>
</dbReference>
<keyword evidence="3" id="KW-1185">Reference proteome</keyword>
<comment type="caution">
    <text evidence="2">The sequence shown here is derived from an EMBL/GenBank/DDBJ whole genome shotgun (WGS) entry which is preliminary data.</text>
</comment>
<evidence type="ECO:0000313" key="2">
    <source>
        <dbReference type="EMBL" id="MPC79856.1"/>
    </source>
</evidence>
<feature type="region of interest" description="Disordered" evidence="1">
    <location>
        <begin position="152"/>
        <end position="173"/>
    </location>
</feature>
<organism evidence="2 3">
    <name type="scientific">Portunus trituberculatus</name>
    <name type="common">Swimming crab</name>
    <name type="synonym">Neptunus trituberculatus</name>
    <dbReference type="NCBI Taxonomy" id="210409"/>
    <lineage>
        <taxon>Eukaryota</taxon>
        <taxon>Metazoa</taxon>
        <taxon>Ecdysozoa</taxon>
        <taxon>Arthropoda</taxon>
        <taxon>Crustacea</taxon>
        <taxon>Multicrustacea</taxon>
        <taxon>Malacostraca</taxon>
        <taxon>Eumalacostraca</taxon>
        <taxon>Eucarida</taxon>
        <taxon>Decapoda</taxon>
        <taxon>Pleocyemata</taxon>
        <taxon>Brachyura</taxon>
        <taxon>Eubrachyura</taxon>
        <taxon>Portunoidea</taxon>
        <taxon>Portunidae</taxon>
        <taxon>Portuninae</taxon>
        <taxon>Portunus</taxon>
    </lineage>
</organism>
<gene>
    <name evidence="2" type="ORF">E2C01_074409</name>
</gene>
<feature type="region of interest" description="Disordered" evidence="1">
    <location>
        <begin position="1"/>
        <end position="58"/>
    </location>
</feature>
<evidence type="ECO:0000313" key="3">
    <source>
        <dbReference type="Proteomes" id="UP000324222"/>
    </source>
</evidence>
<proteinExistence type="predicted"/>
<name>A0A5B7ID38_PORTR</name>
<protein>
    <submittedName>
        <fullName evidence="2">Uncharacterized protein</fullName>
    </submittedName>
</protein>
<evidence type="ECO:0000256" key="1">
    <source>
        <dbReference type="SAM" id="MobiDB-lite"/>
    </source>
</evidence>
<accession>A0A5B7ID38</accession>
<sequence length="173" mass="18049">MKGGGGREGGQHRPHSGPSLISLGGLRGISQPRRPPRTWAHTAGPTHSPPTPRGPPTLGALPRVTCGGLYTRNYIVPVIRSSPRHLCVYLSVSSFVTPAAASLLSSFPPLLPCLAHLRPPALLQAHHSSLGAAPEGPVVLLTQGCGLPPNMRGHNESVPPQQLIGDHAKGTLE</sequence>
<dbReference type="AlphaFoldDB" id="A0A5B7ID38"/>
<dbReference type="EMBL" id="VSRR010052280">
    <property type="protein sequence ID" value="MPC79856.1"/>
    <property type="molecule type" value="Genomic_DNA"/>
</dbReference>